<sequence length="77" mass="8327">MTSSVSNRIKMGFIGLLCISTVGCQNMTGEDWGALAIGAVIVGAIAAVAVSGDDDDHHDRRHDDRRDKGRHDKGHRR</sequence>
<gene>
    <name evidence="3" type="ORF">SOASR030_02520</name>
</gene>
<feature type="region of interest" description="Disordered" evidence="1">
    <location>
        <begin position="52"/>
        <end position="77"/>
    </location>
</feature>
<evidence type="ECO:0000313" key="3">
    <source>
        <dbReference type="EMBL" id="GKX54140.1"/>
    </source>
</evidence>
<keyword evidence="4" id="KW-1185">Reference proteome</keyword>
<protein>
    <recommendedName>
        <fullName evidence="5">Lipoprotein</fullName>
    </recommendedName>
</protein>
<keyword evidence="2" id="KW-0472">Membrane</keyword>
<proteinExistence type="predicted"/>
<evidence type="ECO:0000256" key="2">
    <source>
        <dbReference type="SAM" id="Phobius"/>
    </source>
</evidence>
<keyword evidence="2" id="KW-0812">Transmembrane</keyword>
<feature type="compositionally biased region" description="Basic and acidic residues" evidence="1">
    <location>
        <begin position="55"/>
        <end position="70"/>
    </location>
</feature>
<name>A0AAV5MXU8_9GAMM</name>
<dbReference type="RefSeq" id="WP_071783212.1">
    <property type="nucleotide sequence ID" value="NZ_BRLH01000001.1"/>
</dbReference>
<evidence type="ECO:0008006" key="5">
    <source>
        <dbReference type="Google" id="ProtNLM"/>
    </source>
</evidence>
<organism evidence="3 4">
    <name type="scientific">Leminorella grimontii</name>
    <dbReference type="NCBI Taxonomy" id="82981"/>
    <lineage>
        <taxon>Bacteria</taxon>
        <taxon>Pseudomonadati</taxon>
        <taxon>Pseudomonadota</taxon>
        <taxon>Gammaproteobacteria</taxon>
        <taxon>Enterobacterales</taxon>
        <taxon>Budviciaceae</taxon>
        <taxon>Leminorella</taxon>
    </lineage>
</organism>
<dbReference type="EMBL" id="BRLH01000001">
    <property type="protein sequence ID" value="GKX54140.1"/>
    <property type="molecule type" value="Genomic_DNA"/>
</dbReference>
<feature type="transmembrane region" description="Helical" evidence="2">
    <location>
        <begin position="34"/>
        <end position="52"/>
    </location>
</feature>
<accession>A0AAV5MXU8</accession>
<keyword evidence="2" id="KW-1133">Transmembrane helix</keyword>
<dbReference type="AlphaFoldDB" id="A0AAV5MXU8"/>
<dbReference type="Proteomes" id="UP001058124">
    <property type="component" value="Unassembled WGS sequence"/>
</dbReference>
<evidence type="ECO:0000256" key="1">
    <source>
        <dbReference type="SAM" id="MobiDB-lite"/>
    </source>
</evidence>
<comment type="caution">
    <text evidence="3">The sequence shown here is derived from an EMBL/GenBank/DDBJ whole genome shotgun (WGS) entry which is preliminary data.</text>
</comment>
<reference evidence="3" key="1">
    <citation type="submission" date="2022-06" db="EMBL/GenBank/DDBJ databases">
        <title>Draft genome sequences of Leminorella grimontii str. JCM5902.</title>
        <authorList>
            <person name="Wakabayashi Y."/>
            <person name="Kojima K."/>
        </authorList>
    </citation>
    <scope>NUCLEOTIDE SEQUENCE</scope>
    <source>
        <strain evidence="3">JCM 5902</strain>
    </source>
</reference>
<evidence type="ECO:0000313" key="4">
    <source>
        <dbReference type="Proteomes" id="UP001058124"/>
    </source>
</evidence>